<dbReference type="NCBIfam" id="TIGR00557">
    <property type="entry name" value="pdxA"/>
    <property type="match status" value="1"/>
</dbReference>
<geneLocation type="plasmid" evidence="5">
    <name>prgalie4872d</name>
</geneLocation>
<evidence type="ECO:0000313" key="4">
    <source>
        <dbReference type="EMBL" id="APO71848.1"/>
    </source>
</evidence>
<sequence>MVKNAKVAVTLGDPAGVGPEVIVKALAAMPRQERRDFVIVGNSKVLERACRTTGIDLRFGPSASEDGSTIAVEEVALDGSLPEIGKISPVAGDASVRYISRAVELAMSGDADVIVTAPINKEAMNLAGHHFDGHTGLLAHLTGSKSSFMLLASDRLNTIHVSTHVSLRGAIERAKTDRVIATIEAGHNHFVRLGKKPRIAVAGINPHCGENGLFGTEDMEFLTPAVELAQAKGIDVVGPISADTVFARAYNGAFDLVIAQYHDQGHIPIKLVAFETAVNVSLGLPIDRVSVDHGTAFDIAGTGKANHANMLSAIAYAQLMARSPRQRA</sequence>
<dbReference type="Pfam" id="PF04166">
    <property type="entry name" value="PdxA"/>
    <property type="match status" value="1"/>
</dbReference>
<dbReference type="GO" id="GO:0051287">
    <property type="term" value="F:NAD binding"/>
    <property type="evidence" value="ECO:0007669"/>
    <property type="project" value="InterPro"/>
</dbReference>
<dbReference type="PANTHER" id="PTHR30004:SF6">
    <property type="entry name" value="D-THREONATE 4-PHOSPHATE DEHYDROGENASE"/>
    <property type="match status" value="1"/>
</dbReference>
<keyword evidence="1" id="KW-0479">Metal-binding</keyword>
<evidence type="ECO:0000256" key="2">
    <source>
        <dbReference type="ARBA" id="ARBA00023002"/>
    </source>
</evidence>
<evidence type="ECO:0000313" key="5">
    <source>
        <dbReference type="Proteomes" id="UP000184749"/>
    </source>
</evidence>
<dbReference type="RefSeq" id="WP_074072118.1">
    <property type="nucleotide sequence ID" value="NZ_CP017105.1"/>
</dbReference>
<keyword evidence="2 4" id="KW-0560">Oxidoreductase</keyword>
<proteinExistence type="predicted"/>
<reference evidence="4 5" key="1">
    <citation type="submission" date="2016-09" db="EMBL/GenBank/DDBJ databases">
        <title>The complete genome sequences of Rhizobium gallicum, symbiovars gallicum and phaseoli, symbionts associated to common bean (Phaseolus vulgaris).</title>
        <authorList>
            <person name="Bustos P."/>
            <person name="Santamaria R.I."/>
            <person name="Perez-Carrascal O.M."/>
            <person name="Juarez S."/>
            <person name="Lozano L."/>
            <person name="Martinez-Flores I."/>
            <person name="Martinez-Romero E."/>
            <person name="Cevallos M."/>
            <person name="Romero D."/>
            <person name="Davila G."/>
            <person name="Gonzalez V."/>
        </authorList>
    </citation>
    <scope>NUCLEOTIDE SEQUENCE [LARGE SCALE GENOMIC DNA]</scope>
    <source>
        <strain evidence="4 5">IE4872</strain>
        <plasmid evidence="5">prgalie4872d</plasmid>
    </source>
</reference>
<keyword evidence="4" id="KW-0614">Plasmid</keyword>
<gene>
    <name evidence="4" type="primary">pdxA-3</name>
    <name evidence="4" type="ORF">IE4872_PD01323</name>
</gene>
<organism evidence="4 5">
    <name type="scientific">Rhizobium gallicum</name>
    <dbReference type="NCBI Taxonomy" id="56730"/>
    <lineage>
        <taxon>Bacteria</taxon>
        <taxon>Pseudomonadati</taxon>
        <taxon>Pseudomonadota</taxon>
        <taxon>Alphaproteobacteria</taxon>
        <taxon>Hyphomicrobiales</taxon>
        <taxon>Rhizobiaceae</taxon>
        <taxon>Rhizobium/Agrobacterium group</taxon>
        <taxon>Rhizobium</taxon>
    </lineage>
</organism>
<dbReference type="GO" id="GO:0046872">
    <property type="term" value="F:metal ion binding"/>
    <property type="evidence" value="ECO:0007669"/>
    <property type="project" value="UniProtKB-KW"/>
</dbReference>
<dbReference type="Proteomes" id="UP000184749">
    <property type="component" value="Plasmid pRgalIE4872d"/>
</dbReference>
<dbReference type="EMBL" id="CP017105">
    <property type="protein sequence ID" value="APO71848.1"/>
    <property type="molecule type" value="Genomic_DNA"/>
</dbReference>
<accession>A0A1L5NVE3</accession>
<evidence type="ECO:0000256" key="3">
    <source>
        <dbReference type="ARBA" id="ARBA00023027"/>
    </source>
</evidence>
<dbReference type="EC" id="1.1.1.262" evidence="4"/>
<dbReference type="Gene3D" id="3.40.718.10">
    <property type="entry name" value="Isopropylmalate Dehydrogenase"/>
    <property type="match status" value="1"/>
</dbReference>
<dbReference type="PANTHER" id="PTHR30004">
    <property type="entry name" value="4-HYDROXYTHREONINE-4-PHOSPHATE DEHYDROGENASE"/>
    <property type="match status" value="1"/>
</dbReference>
<dbReference type="AlphaFoldDB" id="A0A1L5NVE3"/>
<protein>
    <submittedName>
        <fullName evidence="4">4-hydroxythreonine-4-phosphate dehydrogenase 3</fullName>
        <ecNumber evidence="4">1.1.1.262</ecNumber>
    </submittedName>
</protein>
<name>A0A1L5NVE3_9HYPH</name>
<evidence type="ECO:0000256" key="1">
    <source>
        <dbReference type="ARBA" id="ARBA00022723"/>
    </source>
</evidence>
<dbReference type="SUPFAM" id="SSF53659">
    <property type="entry name" value="Isocitrate/Isopropylmalate dehydrogenase-like"/>
    <property type="match status" value="1"/>
</dbReference>
<keyword evidence="3" id="KW-0520">NAD</keyword>
<dbReference type="GO" id="GO:0050570">
    <property type="term" value="F:4-hydroxythreonine-4-phosphate dehydrogenase activity"/>
    <property type="evidence" value="ECO:0007669"/>
    <property type="project" value="UniProtKB-EC"/>
</dbReference>
<dbReference type="InterPro" id="IPR005255">
    <property type="entry name" value="PdxA_fam"/>
</dbReference>
<dbReference type="OrthoDB" id="9801783at2"/>